<evidence type="ECO:0000313" key="1">
    <source>
        <dbReference type="EMBL" id="GAJ09970.1"/>
    </source>
</evidence>
<accession>X1VMW6</accession>
<protein>
    <submittedName>
        <fullName evidence="1">Uncharacterized protein</fullName>
    </submittedName>
</protein>
<dbReference type="AlphaFoldDB" id="X1VMW6"/>
<sequence>MARQRLENEGGGLAKVGYYNTLEAIAKVGYYNTLEAIAKMGNTKAKVPTTK</sequence>
<name>X1VMW6_9ZZZZ</name>
<proteinExistence type="predicted"/>
<organism evidence="1">
    <name type="scientific">marine sediment metagenome</name>
    <dbReference type="NCBI Taxonomy" id="412755"/>
    <lineage>
        <taxon>unclassified sequences</taxon>
        <taxon>metagenomes</taxon>
        <taxon>ecological metagenomes</taxon>
    </lineage>
</organism>
<dbReference type="EMBL" id="BARW01032138">
    <property type="protein sequence ID" value="GAJ09970.1"/>
    <property type="molecule type" value="Genomic_DNA"/>
</dbReference>
<reference evidence="1" key="1">
    <citation type="journal article" date="2014" name="Front. Microbiol.">
        <title>High frequency of phylogenetically diverse reductive dehalogenase-homologous genes in deep subseafloor sedimentary metagenomes.</title>
        <authorList>
            <person name="Kawai M."/>
            <person name="Futagami T."/>
            <person name="Toyoda A."/>
            <person name="Takaki Y."/>
            <person name="Nishi S."/>
            <person name="Hori S."/>
            <person name="Arai W."/>
            <person name="Tsubouchi T."/>
            <person name="Morono Y."/>
            <person name="Uchiyama I."/>
            <person name="Ito T."/>
            <person name="Fujiyama A."/>
            <person name="Inagaki F."/>
            <person name="Takami H."/>
        </authorList>
    </citation>
    <scope>NUCLEOTIDE SEQUENCE</scope>
    <source>
        <strain evidence="1">Expedition CK06-06</strain>
    </source>
</reference>
<comment type="caution">
    <text evidence="1">The sequence shown here is derived from an EMBL/GenBank/DDBJ whole genome shotgun (WGS) entry which is preliminary data.</text>
</comment>
<gene>
    <name evidence="1" type="ORF">S12H4_50931</name>
</gene>